<dbReference type="InterPro" id="IPR001296">
    <property type="entry name" value="Glyco_trans_1"/>
</dbReference>
<dbReference type="Pfam" id="PF00534">
    <property type="entry name" value="Glycos_transf_1"/>
    <property type="match status" value="1"/>
</dbReference>
<evidence type="ECO:0000256" key="2">
    <source>
        <dbReference type="ARBA" id="ARBA00022679"/>
    </source>
</evidence>
<dbReference type="PANTHER" id="PTHR12526">
    <property type="entry name" value="GLYCOSYLTRANSFERASE"/>
    <property type="match status" value="1"/>
</dbReference>
<evidence type="ECO:0000256" key="1">
    <source>
        <dbReference type="ARBA" id="ARBA00022676"/>
    </source>
</evidence>
<dbReference type="EMBL" id="CP001344">
    <property type="protein sequence ID" value="ACL43477.1"/>
    <property type="molecule type" value="Genomic_DNA"/>
</dbReference>
<feature type="domain" description="Glycosyltransferase subfamily 4-like N-terminal" evidence="4">
    <location>
        <begin position="14"/>
        <end position="184"/>
    </location>
</feature>
<evidence type="ECO:0000313" key="5">
    <source>
        <dbReference type="EMBL" id="ACL43477.1"/>
    </source>
</evidence>
<keyword evidence="1" id="KW-0328">Glycosyltransferase</keyword>
<organism evidence="5">
    <name type="scientific">Cyanothece sp. (strain PCC 7425 / ATCC 29141)</name>
    <dbReference type="NCBI Taxonomy" id="395961"/>
    <lineage>
        <taxon>Bacteria</taxon>
        <taxon>Bacillati</taxon>
        <taxon>Cyanobacteriota</taxon>
        <taxon>Cyanophyceae</taxon>
        <taxon>Gomontiellales</taxon>
        <taxon>Cyanothecaceae</taxon>
        <taxon>Cyanothece</taxon>
    </lineage>
</organism>
<protein>
    <submittedName>
        <fullName evidence="5">Glycosyl transferase group 1</fullName>
    </submittedName>
</protein>
<dbReference type="STRING" id="395961.Cyan7425_1091"/>
<accession>B8HLI9</accession>
<dbReference type="Pfam" id="PF13439">
    <property type="entry name" value="Glyco_transf_4"/>
    <property type="match status" value="1"/>
</dbReference>
<dbReference type="KEGG" id="cyn:Cyan7425_1091"/>
<feature type="domain" description="Glycosyl transferase family 1" evidence="3">
    <location>
        <begin position="192"/>
        <end position="348"/>
    </location>
</feature>
<evidence type="ECO:0000259" key="3">
    <source>
        <dbReference type="Pfam" id="PF00534"/>
    </source>
</evidence>
<dbReference type="PANTHER" id="PTHR12526:SF510">
    <property type="entry name" value="D-INOSITOL 3-PHOSPHATE GLYCOSYLTRANSFERASE"/>
    <property type="match status" value="1"/>
</dbReference>
<dbReference type="AlphaFoldDB" id="B8HLI9"/>
<dbReference type="CAZy" id="GT4">
    <property type="family name" value="Glycosyltransferase Family 4"/>
</dbReference>
<sequence>MKLCIVTPTIIKGDGQGLVNYEIVWEVIRRGHQVTLLAKQVDSDFHHHPQITLIVFPIEKVPTQLIQDMLFAWLTGQWLRKNRHQFDLIQVCGAVTSVPADVNIAHFVHSGWLNSPAHISRQGRGIYHRYQWLYTSMNAYWEKRAYQQARMTIAVSAKIRQELIEIGVPPDRIQVIHNGVDLDKFSPGTGDRQTFNLPANVTLALFVGAIRTNRKNLDTVLRALVNVPELHLAVAGATHQSPYPNLAIQLGLQERVHFLGFQRDIAGLMRAVDFFVFPSRYEPFGLVVLEAMAAGLPVVTSASAGGSEIVTPECGRVLPDPEDVEALAQALRILTVDQQLRQAMGEAACRVAQKHSWESKVKCYVDGFEKMSRQVEST</sequence>
<keyword evidence="2 5" id="KW-0808">Transferase</keyword>
<dbReference type="Gene3D" id="3.40.50.2000">
    <property type="entry name" value="Glycogen Phosphorylase B"/>
    <property type="match status" value="2"/>
</dbReference>
<dbReference type="InterPro" id="IPR028098">
    <property type="entry name" value="Glyco_trans_4-like_N"/>
</dbReference>
<reference evidence="5" key="1">
    <citation type="submission" date="2009-01" db="EMBL/GenBank/DDBJ databases">
        <title>Complete sequence of chromosome Cyanothece sp. PCC 7425.</title>
        <authorList>
            <consortium name="US DOE Joint Genome Institute"/>
            <person name="Lucas S."/>
            <person name="Copeland A."/>
            <person name="Lapidus A."/>
            <person name="Glavina del Rio T."/>
            <person name="Dalin E."/>
            <person name="Tice H."/>
            <person name="Bruce D."/>
            <person name="Goodwin L."/>
            <person name="Pitluck S."/>
            <person name="Sims D."/>
            <person name="Meineke L."/>
            <person name="Brettin T."/>
            <person name="Detter J.C."/>
            <person name="Han C."/>
            <person name="Larimer F."/>
            <person name="Land M."/>
            <person name="Hauser L."/>
            <person name="Kyrpides N."/>
            <person name="Ovchinnikova G."/>
            <person name="Liberton M."/>
            <person name="Stoeckel J."/>
            <person name="Banerjee A."/>
            <person name="Singh A."/>
            <person name="Page L."/>
            <person name="Sato H."/>
            <person name="Zhao L."/>
            <person name="Sherman L."/>
            <person name="Pakrasi H."/>
            <person name="Richardson P."/>
        </authorList>
    </citation>
    <scope>NUCLEOTIDE SEQUENCE</scope>
    <source>
        <strain evidence="5">PCC 7425</strain>
    </source>
</reference>
<gene>
    <name evidence="5" type="ordered locus">Cyan7425_1091</name>
</gene>
<dbReference type="eggNOG" id="COG0438">
    <property type="taxonomic scope" value="Bacteria"/>
</dbReference>
<dbReference type="OrthoDB" id="516698at2"/>
<dbReference type="GO" id="GO:0016757">
    <property type="term" value="F:glycosyltransferase activity"/>
    <property type="evidence" value="ECO:0007669"/>
    <property type="project" value="UniProtKB-KW"/>
</dbReference>
<dbReference type="SUPFAM" id="SSF53756">
    <property type="entry name" value="UDP-Glycosyltransferase/glycogen phosphorylase"/>
    <property type="match status" value="1"/>
</dbReference>
<dbReference type="HOGENOM" id="CLU_009583_2_5_3"/>
<dbReference type="CDD" id="cd03801">
    <property type="entry name" value="GT4_PimA-like"/>
    <property type="match status" value="1"/>
</dbReference>
<evidence type="ECO:0000259" key="4">
    <source>
        <dbReference type="Pfam" id="PF13439"/>
    </source>
</evidence>
<name>B8HLI9_CYAP4</name>
<proteinExistence type="predicted"/>